<evidence type="ECO:0000256" key="5">
    <source>
        <dbReference type="ARBA" id="ARBA00023284"/>
    </source>
</evidence>
<evidence type="ECO:0000256" key="4">
    <source>
        <dbReference type="ARBA" id="ARBA00023157"/>
    </source>
</evidence>
<dbReference type="RefSeq" id="WP_096328941.1">
    <property type="nucleotide sequence ID" value="NZ_FOMX01000007.1"/>
</dbReference>
<comment type="similarity">
    <text evidence="1">Belongs to the glutaredoxin family.</text>
</comment>
<evidence type="ECO:0000256" key="2">
    <source>
        <dbReference type="ARBA" id="ARBA00022448"/>
    </source>
</evidence>
<dbReference type="InterPro" id="IPR002109">
    <property type="entry name" value="Glutaredoxin"/>
</dbReference>
<evidence type="ECO:0000256" key="1">
    <source>
        <dbReference type="ARBA" id="ARBA00007787"/>
    </source>
</evidence>
<organism evidence="7 8">
    <name type="scientific">Nannocystis exedens</name>
    <dbReference type="NCBI Taxonomy" id="54"/>
    <lineage>
        <taxon>Bacteria</taxon>
        <taxon>Pseudomonadati</taxon>
        <taxon>Myxococcota</taxon>
        <taxon>Polyangia</taxon>
        <taxon>Nannocystales</taxon>
        <taxon>Nannocystaceae</taxon>
        <taxon>Nannocystis</taxon>
    </lineage>
</organism>
<dbReference type="AlphaFoldDB" id="A0A1I1X2F2"/>
<keyword evidence="8" id="KW-1185">Reference proteome</keyword>
<protein>
    <submittedName>
        <fullName evidence="7">Glutaredoxin 3</fullName>
    </submittedName>
</protein>
<keyword evidence="2" id="KW-0813">Transport</keyword>
<dbReference type="PRINTS" id="PR00160">
    <property type="entry name" value="GLUTAREDOXIN"/>
</dbReference>
<name>A0A1I1X2F2_9BACT</name>
<dbReference type="EMBL" id="FOMX01000007">
    <property type="protein sequence ID" value="SFE01512.1"/>
    <property type="molecule type" value="Genomic_DNA"/>
</dbReference>
<sequence length="100" mass="10838">MGVAGAITEFKTPEQLGADVVLYVTDTCGYCRMAESLLRRRDIAFVAVDVTDLPEARSWLIESTGRRTVPQIFIKNQSIGGFTELAAMDRSGALATALGR</sequence>
<keyword evidence="4" id="KW-1015">Disulfide bond</keyword>
<reference evidence="8" key="1">
    <citation type="submission" date="2016-10" db="EMBL/GenBank/DDBJ databases">
        <authorList>
            <person name="Varghese N."/>
            <person name="Submissions S."/>
        </authorList>
    </citation>
    <scope>NUCLEOTIDE SEQUENCE [LARGE SCALE GENOMIC DNA]</scope>
    <source>
        <strain evidence="8">ATCC 25963</strain>
    </source>
</reference>
<evidence type="ECO:0000313" key="8">
    <source>
        <dbReference type="Proteomes" id="UP000199400"/>
    </source>
</evidence>
<evidence type="ECO:0000313" key="7">
    <source>
        <dbReference type="EMBL" id="SFE01512.1"/>
    </source>
</evidence>
<feature type="domain" description="Glutaredoxin" evidence="6">
    <location>
        <begin position="20"/>
        <end position="79"/>
    </location>
</feature>
<keyword evidence="3" id="KW-0249">Electron transport</keyword>
<accession>A0A1I1X2F2</accession>
<dbReference type="InterPro" id="IPR036249">
    <property type="entry name" value="Thioredoxin-like_sf"/>
</dbReference>
<evidence type="ECO:0000259" key="6">
    <source>
        <dbReference type="Pfam" id="PF00462"/>
    </source>
</evidence>
<dbReference type="STRING" id="54.SAMN02745121_02687"/>
<dbReference type="Proteomes" id="UP000199400">
    <property type="component" value="Unassembled WGS sequence"/>
</dbReference>
<dbReference type="InterPro" id="IPR014025">
    <property type="entry name" value="Glutaredoxin_subgr"/>
</dbReference>
<dbReference type="SUPFAM" id="SSF52833">
    <property type="entry name" value="Thioredoxin-like"/>
    <property type="match status" value="1"/>
</dbReference>
<dbReference type="PANTHER" id="PTHR46679:SF1">
    <property type="entry name" value="GLUTAREDOXIN-2, MITOCHONDRIAL"/>
    <property type="match status" value="1"/>
</dbReference>
<dbReference type="PANTHER" id="PTHR46679">
    <property type="match status" value="1"/>
</dbReference>
<dbReference type="PROSITE" id="PS51354">
    <property type="entry name" value="GLUTAREDOXIN_2"/>
    <property type="match status" value="1"/>
</dbReference>
<proteinExistence type="inferred from homology"/>
<gene>
    <name evidence="7" type="ORF">SAMN02745121_02687</name>
</gene>
<evidence type="ECO:0000256" key="3">
    <source>
        <dbReference type="ARBA" id="ARBA00022982"/>
    </source>
</evidence>
<dbReference type="Pfam" id="PF00462">
    <property type="entry name" value="Glutaredoxin"/>
    <property type="match status" value="1"/>
</dbReference>
<dbReference type="Gene3D" id="3.40.30.10">
    <property type="entry name" value="Glutaredoxin"/>
    <property type="match status" value="1"/>
</dbReference>
<dbReference type="GO" id="GO:0015035">
    <property type="term" value="F:protein-disulfide reductase activity"/>
    <property type="evidence" value="ECO:0007669"/>
    <property type="project" value="TreeGrafter"/>
</dbReference>
<keyword evidence="5" id="KW-0676">Redox-active center</keyword>
<dbReference type="OrthoDB" id="9814618at2"/>